<evidence type="ECO:0000256" key="1">
    <source>
        <dbReference type="SAM" id="SignalP"/>
    </source>
</evidence>
<comment type="caution">
    <text evidence="2">The sequence shown here is derived from an EMBL/GenBank/DDBJ whole genome shotgun (WGS) entry which is preliminary data.</text>
</comment>
<organism evidence="2 3">
    <name type="scientific">Enterocloster clostridioformis</name>
    <dbReference type="NCBI Taxonomy" id="1531"/>
    <lineage>
        <taxon>Bacteria</taxon>
        <taxon>Bacillati</taxon>
        <taxon>Bacillota</taxon>
        <taxon>Clostridia</taxon>
        <taxon>Lachnospirales</taxon>
        <taxon>Lachnospiraceae</taxon>
        <taxon>Enterocloster</taxon>
    </lineage>
</organism>
<proteinExistence type="predicted"/>
<dbReference type="PROSITE" id="PS51257">
    <property type="entry name" value="PROKAR_LIPOPROTEIN"/>
    <property type="match status" value="1"/>
</dbReference>
<dbReference type="EMBL" id="FOIO01000004">
    <property type="protein sequence ID" value="SET27229.1"/>
    <property type="molecule type" value="Genomic_DNA"/>
</dbReference>
<dbReference type="RefSeq" id="WP_074661632.1">
    <property type="nucleotide sequence ID" value="NZ_FOIO01000004.1"/>
</dbReference>
<dbReference type="AlphaFoldDB" id="A0A1I0D501"/>
<accession>A0A1I0D501</accession>
<evidence type="ECO:0000313" key="3">
    <source>
        <dbReference type="Proteomes" id="UP000182121"/>
    </source>
</evidence>
<evidence type="ECO:0008006" key="4">
    <source>
        <dbReference type="Google" id="ProtNLM"/>
    </source>
</evidence>
<feature type="chain" id="PRO_5038980712" description="Lipoprotein" evidence="1">
    <location>
        <begin position="21"/>
        <end position="199"/>
    </location>
</feature>
<dbReference type="Proteomes" id="UP000182121">
    <property type="component" value="Unassembled WGS sequence"/>
</dbReference>
<evidence type="ECO:0000313" key="2">
    <source>
        <dbReference type="EMBL" id="SET27229.1"/>
    </source>
</evidence>
<keyword evidence="1" id="KW-0732">Signal</keyword>
<dbReference type="GeneID" id="86054293"/>
<name>A0A1I0D501_9FIRM</name>
<protein>
    <recommendedName>
        <fullName evidence="4">Lipoprotein</fullName>
    </recommendedName>
</protein>
<feature type="signal peptide" evidence="1">
    <location>
        <begin position="1"/>
        <end position="20"/>
    </location>
</feature>
<sequence length="199" mass="22544">MKLTPGFAAISILMGMLGLAACGQNSNQVVYQYPETAVLFDNFHILKTVYTSGEMKLYYRGMNLDGCQIECYDADFTKLSGEFEHMFEDGVLTIKADFAEKVSGLTIGDRRGDDTIYCLRYLDSSQFAWLADTFWYDYGWMELGDVERYYSEEELEVGQQPVPAPKSARESWTCSCGAENRGKFCTECGRPFQSLRGEL</sequence>
<reference evidence="2 3" key="1">
    <citation type="submission" date="2016-10" db="EMBL/GenBank/DDBJ databases">
        <authorList>
            <person name="Varghese N."/>
            <person name="Submissions S."/>
        </authorList>
    </citation>
    <scope>NUCLEOTIDE SEQUENCE [LARGE SCALE GENOMIC DNA]</scope>
    <source>
        <strain evidence="2 3">NLAE-zl-C196</strain>
    </source>
</reference>
<gene>
    <name evidence="2" type="ORF">SAMN05216521_100440</name>
</gene>